<keyword evidence="6 7" id="KW-0472">Membrane</keyword>
<evidence type="ECO:0000256" key="4">
    <source>
        <dbReference type="ARBA" id="ARBA00022692"/>
    </source>
</evidence>
<feature type="transmembrane region" description="Helical" evidence="7">
    <location>
        <begin position="369"/>
        <end position="388"/>
    </location>
</feature>
<dbReference type="OrthoDB" id="9801622at2"/>
<name>A0A2K2HB30_9BACT</name>
<gene>
    <name evidence="9" type="ORF">C2E25_07285</name>
</gene>
<feature type="transmembrane region" description="Helical" evidence="7">
    <location>
        <begin position="145"/>
        <end position="166"/>
    </location>
</feature>
<dbReference type="CDD" id="cd03392">
    <property type="entry name" value="PAP2_like_2"/>
    <property type="match status" value="1"/>
</dbReference>
<feature type="transmembrane region" description="Helical" evidence="7">
    <location>
        <begin position="276"/>
        <end position="292"/>
    </location>
</feature>
<dbReference type="Pfam" id="PF09335">
    <property type="entry name" value="VTT_dom"/>
    <property type="match status" value="1"/>
</dbReference>
<dbReference type="RefSeq" id="WP_103115100.1">
    <property type="nucleotide sequence ID" value="NZ_PPFX01000012.1"/>
</dbReference>
<comment type="caution">
    <text evidence="9">The sequence shown here is derived from an EMBL/GenBank/DDBJ whole genome shotgun (WGS) entry which is preliminary data.</text>
</comment>
<sequence length="642" mass="71001">MHWHVLWTDSLQWVSLHPVAAYLAIFFISLSESLALVGLLVPGTVMMVGIGALAGSGVLSIKLTLLAAMAGAVAGDGISFWLGRHYHREIAHIWPFRRYPQILAKGEAFFNRHGGKSVFFGRFVGPVRPVIPIVAGMLDMPSGHFLIVNILSAIGWAFAYLMPGVVLGTSMALVGAVSTRLAVLLLLFLGLLWLAWQLARLGACWLSRVANDHNRPLLILGIGLAMAAWLFLGVLQDLLSGDPLVQADQSVYHFLQSLRTPWGDALMVAVTELGDAATNVAIILVVAGLLLLRKQFRALYYWLVAVVGGVVLVQLFKWLLHRPRPIAIYQGVSAWGFPSGHTTMSVVVYGFLAILLLRGLPSRWRLWPVALALSLASLVAFSRIYLGAHWLSDVLGGMALGWSWVCILGLFYLRRQAEFDGRLLIPVALLALVVAGSWHVGSRQQADLARYQVREPVQNLAPTDWWKQGYLQLPAWRYSLLGDREQPLTLQVAVPPAEFAEILRSSHWKTAPDVSLRRCLNLFTSRPDVKTLPILPQFEKGERPTLVMWKPLSEGLRLVLRLWPSPLQLDAGNRILVGVVEAETAKPFAALLTLPWGQKNYAPALFGLRHELSPLPTEVRNRPGRFPVLLVAENKKVFSKGF</sequence>
<feature type="transmembrane region" description="Helical" evidence="7">
    <location>
        <begin position="394"/>
        <end position="411"/>
    </location>
</feature>
<dbReference type="Pfam" id="PF01569">
    <property type="entry name" value="PAP2"/>
    <property type="match status" value="1"/>
</dbReference>
<dbReference type="Gene3D" id="1.20.144.10">
    <property type="entry name" value="Phosphatidic acid phosphatase type 2/haloperoxidase"/>
    <property type="match status" value="2"/>
</dbReference>
<dbReference type="Proteomes" id="UP000236340">
    <property type="component" value="Unassembled WGS sequence"/>
</dbReference>
<keyword evidence="5 7" id="KW-1133">Transmembrane helix</keyword>
<protein>
    <submittedName>
        <fullName evidence="9">PA-phosphatase</fullName>
    </submittedName>
</protein>
<proteinExistence type="inferred from homology"/>
<feature type="transmembrane region" description="Helical" evidence="7">
    <location>
        <begin position="299"/>
        <end position="320"/>
    </location>
</feature>
<accession>A0A2K2HB30</accession>
<feature type="transmembrane region" description="Helical" evidence="7">
    <location>
        <begin position="423"/>
        <end position="441"/>
    </location>
</feature>
<dbReference type="Pfam" id="PF14067">
    <property type="entry name" value="LssY_C"/>
    <property type="match status" value="1"/>
</dbReference>
<evidence type="ECO:0000256" key="2">
    <source>
        <dbReference type="ARBA" id="ARBA00010792"/>
    </source>
</evidence>
<comment type="similarity">
    <text evidence="2">Belongs to the DedA family.</text>
</comment>
<evidence type="ECO:0000256" key="5">
    <source>
        <dbReference type="ARBA" id="ARBA00022989"/>
    </source>
</evidence>
<keyword evidence="3" id="KW-1003">Cell membrane</keyword>
<feature type="transmembrane region" description="Helical" evidence="7">
    <location>
        <begin position="37"/>
        <end position="59"/>
    </location>
</feature>
<dbReference type="PANTHER" id="PTHR30353">
    <property type="entry name" value="INNER MEMBRANE PROTEIN DEDA-RELATED"/>
    <property type="match status" value="1"/>
</dbReference>
<dbReference type="SUPFAM" id="SSF48317">
    <property type="entry name" value="Acid phosphatase/Vanadium-dependent haloperoxidase"/>
    <property type="match status" value="1"/>
</dbReference>
<feature type="domain" description="Phosphatidic acid phosphatase type 2/haloperoxidase" evidence="8">
    <location>
        <begin position="298"/>
        <end position="409"/>
    </location>
</feature>
<dbReference type="InterPro" id="IPR036938">
    <property type="entry name" value="PAP2/HPO_sf"/>
</dbReference>
<evidence type="ECO:0000259" key="8">
    <source>
        <dbReference type="SMART" id="SM00014"/>
    </source>
</evidence>
<dbReference type="InterPro" id="IPR000326">
    <property type="entry name" value="PAP2/HPO"/>
</dbReference>
<evidence type="ECO:0000313" key="10">
    <source>
        <dbReference type="Proteomes" id="UP000236340"/>
    </source>
</evidence>
<feature type="transmembrane region" description="Helical" evidence="7">
    <location>
        <begin position="172"/>
        <end position="196"/>
    </location>
</feature>
<evidence type="ECO:0000256" key="7">
    <source>
        <dbReference type="SAM" id="Phobius"/>
    </source>
</evidence>
<feature type="transmembrane region" description="Helical" evidence="7">
    <location>
        <begin position="217"/>
        <end position="235"/>
    </location>
</feature>
<dbReference type="GO" id="GO:0005886">
    <property type="term" value="C:plasma membrane"/>
    <property type="evidence" value="ECO:0007669"/>
    <property type="project" value="UniProtKB-SubCell"/>
</dbReference>
<dbReference type="PANTHER" id="PTHR30353:SF15">
    <property type="entry name" value="INNER MEMBRANE PROTEIN YABI"/>
    <property type="match status" value="1"/>
</dbReference>
<dbReference type="SMART" id="SM00014">
    <property type="entry name" value="acidPPc"/>
    <property type="match status" value="1"/>
</dbReference>
<organism evidence="9 10">
    <name type="scientific">Geothermobacter hydrogeniphilus</name>
    <dbReference type="NCBI Taxonomy" id="1969733"/>
    <lineage>
        <taxon>Bacteria</taxon>
        <taxon>Pseudomonadati</taxon>
        <taxon>Thermodesulfobacteriota</taxon>
        <taxon>Desulfuromonadia</taxon>
        <taxon>Desulfuromonadales</taxon>
        <taxon>Geothermobacteraceae</taxon>
        <taxon>Geothermobacter</taxon>
    </lineage>
</organism>
<dbReference type="AlphaFoldDB" id="A0A2K2HB30"/>
<dbReference type="InterPro" id="IPR032818">
    <property type="entry name" value="DedA-like"/>
</dbReference>
<feature type="transmembrane region" description="Helical" evidence="7">
    <location>
        <begin position="340"/>
        <end position="357"/>
    </location>
</feature>
<comment type="subcellular location">
    <subcellularLocation>
        <location evidence="1">Cell membrane</location>
        <topology evidence="1">Multi-pass membrane protein</topology>
    </subcellularLocation>
</comment>
<dbReference type="InterPro" id="IPR025902">
    <property type="entry name" value="LssY-like-C_dom"/>
</dbReference>
<keyword evidence="4 7" id="KW-0812">Transmembrane</keyword>
<dbReference type="EMBL" id="PPFX01000012">
    <property type="protein sequence ID" value="PNU20514.1"/>
    <property type="molecule type" value="Genomic_DNA"/>
</dbReference>
<evidence type="ECO:0000256" key="3">
    <source>
        <dbReference type="ARBA" id="ARBA00022475"/>
    </source>
</evidence>
<evidence type="ECO:0000256" key="6">
    <source>
        <dbReference type="ARBA" id="ARBA00023136"/>
    </source>
</evidence>
<dbReference type="InterPro" id="IPR032816">
    <property type="entry name" value="VTT_dom"/>
</dbReference>
<reference evidence="9 10" key="1">
    <citation type="journal article" date="2018" name="Genome Announc.">
        <title>Genome Sequence of Geothermobacter sp. HR-1 Iron Reducer from the Loihi Seamount.</title>
        <authorList>
            <person name="Smith H."/>
            <person name="Abuyen K."/>
            <person name="Tremblay J."/>
            <person name="Savalia P."/>
            <person name="Perez-Rodriguez I."/>
            <person name="Emerson D."/>
            <person name="Tully B."/>
            <person name="Amend J."/>
        </authorList>
    </citation>
    <scope>NUCLEOTIDE SEQUENCE [LARGE SCALE GENOMIC DNA]</scope>
    <source>
        <strain evidence="9 10">HR-1</strain>
    </source>
</reference>
<evidence type="ECO:0000256" key="1">
    <source>
        <dbReference type="ARBA" id="ARBA00004651"/>
    </source>
</evidence>
<evidence type="ECO:0000313" key="9">
    <source>
        <dbReference type="EMBL" id="PNU20514.1"/>
    </source>
</evidence>
<feature type="transmembrane region" description="Helical" evidence="7">
    <location>
        <begin position="65"/>
        <end position="83"/>
    </location>
</feature>
<feature type="transmembrane region" description="Helical" evidence="7">
    <location>
        <begin position="12"/>
        <end position="30"/>
    </location>
</feature>